<dbReference type="InterPro" id="IPR036259">
    <property type="entry name" value="MFS_trans_sf"/>
</dbReference>
<dbReference type="CDD" id="cd17321">
    <property type="entry name" value="MFS_MMR_MDR_like"/>
    <property type="match status" value="1"/>
</dbReference>
<dbReference type="Proteomes" id="UP000278823">
    <property type="component" value="Unassembled WGS sequence"/>
</dbReference>
<dbReference type="RefSeq" id="WP_126919352.1">
    <property type="nucleotide sequence ID" value="NZ_ML133686.1"/>
</dbReference>
<evidence type="ECO:0000313" key="10">
    <source>
        <dbReference type="Proteomes" id="UP000278823"/>
    </source>
</evidence>
<dbReference type="OrthoDB" id="2414439at2"/>
<dbReference type="GO" id="GO:0022857">
    <property type="term" value="F:transmembrane transporter activity"/>
    <property type="evidence" value="ECO:0007669"/>
    <property type="project" value="InterPro"/>
</dbReference>
<feature type="transmembrane region" description="Helical" evidence="7">
    <location>
        <begin position="356"/>
        <end position="382"/>
    </location>
</feature>
<keyword evidence="3" id="KW-1003">Cell membrane</keyword>
<feature type="transmembrane region" description="Helical" evidence="7">
    <location>
        <begin position="332"/>
        <end position="350"/>
    </location>
</feature>
<sequence length="475" mass="48868">MTGQSNKSNTTWVLLLASAANLMVALDAMVVTTALTRIGRELGASIEALEWTVNAYTLSFAAFFLLAAALGDRLGRRRMFVVGLLLFVAASAACALAPDIGWLIAARAVQGVGAAIVMPLALAQIGIAFPPERRAWALGIYSSVAGLSTVLGPTVGGIVTEGLAWRWIFWMNLPLGLVVAGFSIARLRETFGSRSPIDVFGVVLSTAGAFGLVWGLVRANAAGWGSFEVVSSLAAGAVLLLLFVVWELLASYPMIPMRFFRRRDFSAGNAVMFLLTGTLMSAIFFMAQFLQTVLGLGPLVTGLGLLPWGAAVVIGARSAVGVAKRLGEAPTIIFALLVQAAGLAWIALIARAGMAYVGLMAPMILAGVGFALAVTITQKVVIGAVAMPDIGKASGTLGTIRQLGGAFGVAITVAVFSHTGSYATPVAFADGFAAAMGAAAAFSLAGAAVAALLLRAPAWALTTSLGPLSPPNDKL</sequence>
<feature type="transmembrane region" description="Helical" evidence="7">
    <location>
        <begin position="197"/>
        <end position="217"/>
    </location>
</feature>
<dbReference type="PROSITE" id="PS50850">
    <property type="entry name" value="MFS"/>
    <property type="match status" value="1"/>
</dbReference>
<evidence type="ECO:0000256" key="2">
    <source>
        <dbReference type="ARBA" id="ARBA00022448"/>
    </source>
</evidence>
<gene>
    <name evidence="9" type="ORF">EFQ99_04060</name>
</gene>
<dbReference type="SUPFAM" id="SSF103473">
    <property type="entry name" value="MFS general substrate transporter"/>
    <property type="match status" value="1"/>
</dbReference>
<dbReference type="AlphaFoldDB" id="A0A3S0RD85"/>
<comment type="caution">
    <text evidence="9">The sequence shown here is derived from an EMBL/GenBank/DDBJ whole genome shotgun (WGS) entry which is preliminary data.</text>
</comment>
<evidence type="ECO:0000256" key="3">
    <source>
        <dbReference type="ARBA" id="ARBA00022475"/>
    </source>
</evidence>
<accession>A0A3S0RD85</accession>
<feature type="transmembrane region" description="Helical" evidence="7">
    <location>
        <begin position="12"/>
        <end position="35"/>
    </location>
</feature>
<dbReference type="Gene3D" id="1.20.1720.10">
    <property type="entry name" value="Multidrug resistance protein D"/>
    <property type="match status" value="1"/>
</dbReference>
<feature type="transmembrane region" description="Helical" evidence="7">
    <location>
        <begin position="104"/>
        <end position="123"/>
    </location>
</feature>
<dbReference type="InterPro" id="IPR020846">
    <property type="entry name" value="MFS_dom"/>
</dbReference>
<feature type="transmembrane region" description="Helical" evidence="7">
    <location>
        <begin position="403"/>
        <end position="420"/>
    </location>
</feature>
<evidence type="ECO:0000259" key="8">
    <source>
        <dbReference type="PROSITE" id="PS50850"/>
    </source>
</evidence>
<feature type="transmembrane region" description="Helical" evidence="7">
    <location>
        <begin position="55"/>
        <end position="72"/>
    </location>
</feature>
<evidence type="ECO:0000256" key="4">
    <source>
        <dbReference type="ARBA" id="ARBA00022692"/>
    </source>
</evidence>
<evidence type="ECO:0000313" key="9">
    <source>
        <dbReference type="EMBL" id="RUM27369.1"/>
    </source>
</evidence>
<evidence type="ECO:0000256" key="1">
    <source>
        <dbReference type="ARBA" id="ARBA00004651"/>
    </source>
</evidence>
<evidence type="ECO:0000256" key="6">
    <source>
        <dbReference type="ARBA" id="ARBA00023136"/>
    </source>
</evidence>
<dbReference type="EMBL" id="RJTH01000001">
    <property type="protein sequence ID" value="RUM27369.1"/>
    <property type="molecule type" value="Genomic_DNA"/>
</dbReference>
<dbReference type="Gene3D" id="1.20.1250.20">
    <property type="entry name" value="MFS general substrate transporter like domains"/>
    <property type="match status" value="1"/>
</dbReference>
<feature type="transmembrane region" description="Helical" evidence="7">
    <location>
        <begin position="432"/>
        <end position="454"/>
    </location>
</feature>
<comment type="subcellular location">
    <subcellularLocation>
        <location evidence="1">Cell membrane</location>
        <topology evidence="1">Multi-pass membrane protein</topology>
    </subcellularLocation>
</comment>
<keyword evidence="5 7" id="KW-1133">Transmembrane helix</keyword>
<feature type="transmembrane region" description="Helical" evidence="7">
    <location>
        <begin position="167"/>
        <end position="185"/>
    </location>
</feature>
<dbReference type="InterPro" id="IPR011701">
    <property type="entry name" value="MFS"/>
</dbReference>
<dbReference type="PRINTS" id="PR01036">
    <property type="entry name" value="TCRTETB"/>
</dbReference>
<keyword evidence="10" id="KW-1185">Reference proteome</keyword>
<reference evidence="10" key="1">
    <citation type="submission" date="2018-11" db="EMBL/GenBank/DDBJ databases">
        <title>Rhizobium chutanense sp. nov., isolated from root nodules of Phaseolus vulgaris in China.</title>
        <authorList>
            <person name="Huo Y."/>
        </authorList>
    </citation>
    <scope>NUCLEOTIDE SEQUENCE [LARGE SCALE GENOMIC DNA]</scope>
    <source>
        <strain evidence="10">CCBAU 65647</strain>
    </source>
</reference>
<evidence type="ECO:0000256" key="7">
    <source>
        <dbReference type="SAM" id="Phobius"/>
    </source>
</evidence>
<keyword evidence="4 7" id="KW-0812">Transmembrane</keyword>
<keyword evidence="6 7" id="KW-0472">Membrane</keyword>
<organism evidence="9 10">
    <name type="scientific">Rhizobium vallis</name>
    <dbReference type="NCBI Taxonomy" id="634290"/>
    <lineage>
        <taxon>Bacteria</taxon>
        <taxon>Pseudomonadati</taxon>
        <taxon>Pseudomonadota</taxon>
        <taxon>Alphaproteobacteria</taxon>
        <taxon>Hyphomicrobiales</taxon>
        <taxon>Rhizobiaceae</taxon>
        <taxon>Rhizobium/Agrobacterium group</taxon>
        <taxon>Rhizobium</taxon>
    </lineage>
</organism>
<keyword evidence="2" id="KW-0813">Transport</keyword>
<feature type="transmembrane region" description="Helical" evidence="7">
    <location>
        <begin position="296"/>
        <end position="320"/>
    </location>
</feature>
<dbReference type="NCBIfam" id="TIGR00711">
    <property type="entry name" value="efflux_EmrB"/>
    <property type="match status" value="1"/>
</dbReference>
<name>A0A3S0RD85_9HYPH</name>
<feature type="transmembrane region" description="Helical" evidence="7">
    <location>
        <begin position="79"/>
        <end position="98"/>
    </location>
</feature>
<feature type="transmembrane region" description="Helical" evidence="7">
    <location>
        <begin position="135"/>
        <end position="155"/>
    </location>
</feature>
<dbReference type="GO" id="GO:0005886">
    <property type="term" value="C:plasma membrane"/>
    <property type="evidence" value="ECO:0007669"/>
    <property type="project" value="UniProtKB-SubCell"/>
</dbReference>
<protein>
    <submittedName>
        <fullName evidence="9">DHA2 family efflux MFS transporter permease subunit</fullName>
    </submittedName>
</protein>
<dbReference type="PANTHER" id="PTHR42718">
    <property type="entry name" value="MAJOR FACILITATOR SUPERFAMILY MULTIDRUG TRANSPORTER MFSC"/>
    <property type="match status" value="1"/>
</dbReference>
<proteinExistence type="predicted"/>
<dbReference type="PANTHER" id="PTHR42718:SF46">
    <property type="entry name" value="BLR6921 PROTEIN"/>
    <property type="match status" value="1"/>
</dbReference>
<dbReference type="InterPro" id="IPR004638">
    <property type="entry name" value="EmrB-like"/>
</dbReference>
<feature type="transmembrane region" description="Helical" evidence="7">
    <location>
        <begin position="229"/>
        <end position="249"/>
    </location>
</feature>
<dbReference type="Pfam" id="PF07690">
    <property type="entry name" value="MFS_1"/>
    <property type="match status" value="1"/>
</dbReference>
<evidence type="ECO:0000256" key="5">
    <source>
        <dbReference type="ARBA" id="ARBA00022989"/>
    </source>
</evidence>
<feature type="domain" description="Major facilitator superfamily (MFS) profile" evidence="8">
    <location>
        <begin position="13"/>
        <end position="458"/>
    </location>
</feature>
<feature type="transmembrane region" description="Helical" evidence="7">
    <location>
        <begin position="270"/>
        <end position="290"/>
    </location>
</feature>